<name>A0A1I7TV92_9PELO</name>
<reference evidence="2" key="1">
    <citation type="submission" date="2016-11" db="UniProtKB">
        <authorList>
            <consortium name="WormBaseParasite"/>
        </authorList>
    </citation>
    <scope>IDENTIFICATION</scope>
</reference>
<dbReference type="Proteomes" id="UP000095282">
    <property type="component" value="Unplaced"/>
</dbReference>
<sequence length="66" mass="7667">MIVVYDILEQTVLKTSIQPIHFNVFRTSVLSLRIPTLFFPFLNVRLYRNRCQFASASNRFGNNDGS</sequence>
<organism evidence="1 2">
    <name type="scientific">Caenorhabditis tropicalis</name>
    <dbReference type="NCBI Taxonomy" id="1561998"/>
    <lineage>
        <taxon>Eukaryota</taxon>
        <taxon>Metazoa</taxon>
        <taxon>Ecdysozoa</taxon>
        <taxon>Nematoda</taxon>
        <taxon>Chromadorea</taxon>
        <taxon>Rhabditida</taxon>
        <taxon>Rhabditina</taxon>
        <taxon>Rhabditomorpha</taxon>
        <taxon>Rhabditoidea</taxon>
        <taxon>Rhabditidae</taxon>
        <taxon>Peloderinae</taxon>
        <taxon>Caenorhabditis</taxon>
    </lineage>
</organism>
<accession>A0A1I7TV92</accession>
<dbReference type="WBParaSite" id="Csp11.Scaffold629.g12127.t1">
    <property type="protein sequence ID" value="Csp11.Scaffold629.g12127.t1"/>
    <property type="gene ID" value="Csp11.Scaffold629.g12127"/>
</dbReference>
<proteinExistence type="predicted"/>
<evidence type="ECO:0000313" key="1">
    <source>
        <dbReference type="Proteomes" id="UP000095282"/>
    </source>
</evidence>
<dbReference type="AlphaFoldDB" id="A0A1I7TV92"/>
<keyword evidence="1" id="KW-1185">Reference proteome</keyword>
<protein>
    <submittedName>
        <fullName evidence="2">Uncharacterized protein</fullName>
    </submittedName>
</protein>
<evidence type="ECO:0000313" key="2">
    <source>
        <dbReference type="WBParaSite" id="Csp11.Scaffold629.g12127.t1"/>
    </source>
</evidence>